<dbReference type="InterPro" id="IPR050367">
    <property type="entry name" value="APC_superfamily"/>
</dbReference>
<dbReference type="NCBIfam" id="NF008245">
    <property type="entry name" value="PRK11021.1"/>
    <property type="match status" value="1"/>
</dbReference>
<evidence type="ECO:0000256" key="2">
    <source>
        <dbReference type="ARBA" id="ARBA00022475"/>
    </source>
</evidence>
<feature type="transmembrane region" description="Helical" evidence="6">
    <location>
        <begin position="120"/>
        <end position="137"/>
    </location>
</feature>
<proteinExistence type="predicted"/>
<feature type="transmembrane region" description="Helical" evidence="6">
    <location>
        <begin position="338"/>
        <end position="358"/>
    </location>
</feature>
<keyword evidence="5 6" id="KW-0472">Membrane</keyword>
<evidence type="ECO:0000313" key="8">
    <source>
        <dbReference type="Proteomes" id="UP001202831"/>
    </source>
</evidence>
<keyword evidence="4 6" id="KW-1133">Transmembrane helix</keyword>
<organism evidence="7 8">
    <name type="scientific">Shewanella corallii</name>
    <dbReference type="NCBI Taxonomy" id="560080"/>
    <lineage>
        <taxon>Bacteria</taxon>
        <taxon>Pseudomonadati</taxon>
        <taxon>Pseudomonadota</taxon>
        <taxon>Gammaproteobacteria</taxon>
        <taxon>Alteromonadales</taxon>
        <taxon>Shewanellaceae</taxon>
        <taxon>Shewanella</taxon>
    </lineage>
</organism>
<feature type="transmembrane region" description="Helical" evidence="6">
    <location>
        <begin position="365"/>
        <end position="381"/>
    </location>
</feature>
<keyword evidence="8" id="KW-1185">Reference proteome</keyword>
<dbReference type="InterPro" id="IPR002293">
    <property type="entry name" value="AA/rel_permease1"/>
</dbReference>
<comment type="caution">
    <text evidence="7">The sequence shown here is derived from an EMBL/GenBank/DDBJ whole genome shotgun (WGS) entry which is preliminary data.</text>
</comment>
<feature type="transmembrane region" description="Helical" evidence="6">
    <location>
        <begin position="42"/>
        <end position="63"/>
    </location>
</feature>
<feature type="transmembrane region" description="Helical" evidence="6">
    <location>
        <begin position="311"/>
        <end position="332"/>
    </location>
</feature>
<feature type="transmembrane region" description="Helical" evidence="6">
    <location>
        <begin position="260"/>
        <end position="281"/>
    </location>
</feature>
<feature type="transmembrane region" description="Helical" evidence="6">
    <location>
        <begin position="218"/>
        <end position="240"/>
    </location>
</feature>
<evidence type="ECO:0000256" key="6">
    <source>
        <dbReference type="SAM" id="Phobius"/>
    </source>
</evidence>
<evidence type="ECO:0000256" key="1">
    <source>
        <dbReference type="ARBA" id="ARBA00004651"/>
    </source>
</evidence>
<evidence type="ECO:0000256" key="3">
    <source>
        <dbReference type="ARBA" id="ARBA00022692"/>
    </source>
</evidence>
<dbReference type="EMBL" id="JAKIKT010000006">
    <property type="protein sequence ID" value="MCL2915249.1"/>
    <property type="molecule type" value="Genomic_DNA"/>
</dbReference>
<reference evidence="7 8" key="1">
    <citation type="submission" date="2022-01" db="EMBL/GenBank/DDBJ databases">
        <title>Whole genome-based taxonomy of the Shewanellaceae.</title>
        <authorList>
            <person name="Martin-Rodriguez A.J."/>
        </authorList>
    </citation>
    <scope>NUCLEOTIDE SEQUENCE [LARGE SCALE GENOMIC DNA]</scope>
    <source>
        <strain evidence="7 8">DSM 21332</strain>
    </source>
</reference>
<gene>
    <name evidence="7" type="primary">yjeH</name>
    <name evidence="7" type="ORF">L2725_15925</name>
</gene>
<dbReference type="Gene3D" id="1.20.1740.10">
    <property type="entry name" value="Amino acid/polyamine transporter I"/>
    <property type="match status" value="1"/>
</dbReference>
<dbReference type="Pfam" id="PF13520">
    <property type="entry name" value="AA_permease_2"/>
    <property type="match status" value="1"/>
</dbReference>
<evidence type="ECO:0000256" key="5">
    <source>
        <dbReference type="ARBA" id="ARBA00023136"/>
    </source>
</evidence>
<protein>
    <submittedName>
        <fullName evidence="7">L-methionine/branched-chain amino acid transporter</fullName>
    </submittedName>
</protein>
<sequence length="414" mass="43732">MSATIGRWQGASLLATTLLGTGVFILPQLTAAAAGEQALIAWLLLTLAIIPVAIVFAALAGRYPHAGGPAYFVEQAFGATAGRTIGLIFLLVVPLGMPAALLMGYEFIHALHAFEGNSPLYIQLAAIVLLFALNWPGLQLSAKFQMALTLAMVAVVLFMLVMSGAMESQTQMTPSGLADFGGGGVMAALAIAFWSFLGLEAMTHLAAEFKSPREDMKLAMIGGTVLVGGLYLACTWLVLAYPNDESLAMVGILQSLLGGFGQWIICILGLASSLATVNVYCAGTSRLIASFSEQGVLPALLKQRNRHEVPALAMAILLSLSALVTAAVHWWHIDLESLVVWVNGVFVIIYMSAMIAAVRLLPRGYLTPVVLALGFCLLMAWSLAGDMMYGVVITIGVALALHLRGRSKTNIASI</sequence>
<feature type="transmembrane region" description="Helical" evidence="6">
    <location>
        <begin position="144"/>
        <end position="165"/>
    </location>
</feature>
<evidence type="ECO:0000313" key="7">
    <source>
        <dbReference type="EMBL" id="MCL2915249.1"/>
    </source>
</evidence>
<dbReference type="PIRSF" id="PIRSF006060">
    <property type="entry name" value="AA_transporter"/>
    <property type="match status" value="1"/>
</dbReference>
<feature type="transmembrane region" description="Helical" evidence="6">
    <location>
        <begin position="84"/>
        <end position="108"/>
    </location>
</feature>
<keyword evidence="2" id="KW-1003">Cell membrane</keyword>
<keyword evidence="3 6" id="KW-0812">Transmembrane</keyword>
<dbReference type="Proteomes" id="UP001202831">
    <property type="component" value="Unassembled WGS sequence"/>
</dbReference>
<feature type="transmembrane region" description="Helical" evidence="6">
    <location>
        <begin position="185"/>
        <end position="206"/>
    </location>
</feature>
<evidence type="ECO:0000256" key="4">
    <source>
        <dbReference type="ARBA" id="ARBA00022989"/>
    </source>
</evidence>
<dbReference type="PANTHER" id="PTHR42770:SF13">
    <property type="entry name" value="L-METHIONINE_BRANCHED-CHAIN AMINO ACID EXPORTER YJEH"/>
    <property type="match status" value="1"/>
</dbReference>
<name>A0ABT0N9W1_9GAMM</name>
<accession>A0ABT0N9W1</accession>
<dbReference type="PANTHER" id="PTHR42770">
    <property type="entry name" value="AMINO ACID TRANSPORTER-RELATED"/>
    <property type="match status" value="1"/>
</dbReference>
<comment type="subcellular location">
    <subcellularLocation>
        <location evidence="1">Cell membrane</location>
        <topology evidence="1">Multi-pass membrane protein</topology>
    </subcellularLocation>
</comment>
<dbReference type="RefSeq" id="WP_249249831.1">
    <property type="nucleotide sequence ID" value="NZ_JAKIKT010000006.1"/>
</dbReference>
<feature type="transmembrane region" description="Helical" evidence="6">
    <location>
        <begin position="387"/>
        <end position="403"/>
    </location>
</feature>